<feature type="region of interest" description="Disordered" evidence="1">
    <location>
        <begin position="19"/>
        <end position="40"/>
    </location>
</feature>
<accession>A0A848FJ15</accession>
<organism evidence="2 3">
    <name type="scientific">Azohydromonas caseinilytica</name>
    <dbReference type="NCBI Taxonomy" id="2728836"/>
    <lineage>
        <taxon>Bacteria</taxon>
        <taxon>Pseudomonadati</taxon>
        <taxon>Pseudomonadota</taxon>
        <taxon>Betaproteobacteria</taxon>
        <taxon>Burkholderiales</taxon>
        <taxon>Sphaerotilaceae</taxon>
        <taxon>Azohydromonas</taxon>
    </lineage>
</organism>
<dbReference type="AlphaFoldDB" id="A0A848FJ15"/>
<feature type="compositionally biased region" description="Basic residues" evidence="1">
    <location>
        <begin position="90"/>
        <end position="99"/>
    </location>
</feature>
<gene>
    <name evidence="2" type="ORF">HHL10_29575</name>
</gene>
<sequence>MSKKPNVLGRALAGIAPAAPAVSPAPTPAPQIPSEEDNRPIGVVFRLNPRDHEVVSDYARHRGWSVQELLEHAINRMRESEGLSPIQGRPRSKTRRRSF</sequence>
<keyword evidence="3" id="KW-1185">Reference proteome</keyword>
<proteinExistence type="predicted"/>
<comment type="caution">
    <text evidence="2">The sequence shown here is derived from an EMBL/GenBank/DDBJ whole genome shotgun (WGS) entry which is preliminary data.</text>
</comment>
<name>A0A848FJ15_9BURK</name>
<dbReference type="Proteomes" id="UP000574067">
    <property type="component" value="Unassembled WGS sequence"/>
</dbReference>
<evidence type="ECO:0000313" key="3">
    <source>
        <dbReference type="Proteomes" id="UP000574067"/>
    </source>
</evidence>
<protein>
    <submittedName>
        <fullName evidence="2">Uncharacterized protein</fullName>
    </submittedName>
</protein>
<reference evidence="2 3" key="1">
    <citation type="submission" date="2020-04" db="EMBL/GenBank/DDBJ databases">
        <title>Azohydromonas sp. isolated from soil.</title>
        <authorList>
            <person name="Dahal R.H."/>
        </authorList>
    </citation>
    <scope>NUCLEOTIDE SEQUENCE [LARGE SCALE GENOMIC DNA]</scope>
    <source>
        <strain evidence="2 3">G-1-1-14</strain>
    </source>
</reference>
<evidence type="ECO:0000256" key="1">
    <source>
        <dbReference type="SAM" id="MobiDB-lite"/>
    </source>
</evidence>
<feature type="region of interest" description="Disordered" evidence="1">
    <location>
        <begin position="77"/>
        <end position="99"/>
    </location>
</feature>
<dbReference type="RefSeq" id="WP_169164017.1">
    <property type="nucleotide sequence ID" value="NZ_JABBFW010000059.1"/>
</dbReference>
<evidence type="ECO:0000313" key="2">
    <source>
        <dbReference type="EMBL" id="NML19126.1"/>
    </source>
</evidence>
<dbReference type="EMBL" id="JABBFW010000059">
    <property type="protein sequence ID" value="NML19126.1"/>
    <property type="molecule type" value="Genomic_DNA"/>
</dbReference>